<dbReference type="GO" id="GO:0070566">
    <property type="term" value="F:adenylyltransferase activity"/>
    <property type="evidence" value="ECO:0007669"/>
    <property type="project" value="TreeGrafter"/>
</dbReference>
<feature type="region of interest" description="Disordered" evidence="5">
    <location>
        <begin position="1"/>
        <end position="37"/>
    </location>
</feature>
<dbReference type="Pfam" id="PF00501">
    <property type="entry name" value="AMP-binding"/>
    <property type="match status" value="1"/>
</dbReference>
<evidence type="ECO:0000313" key="8">
    <source>
        <dbReference type="Proteomes" id="UP000321353"/>
    </source>
</evidence>
<proteinExistence type="inferred from homology"/>
<sequence>MEPDGQPIDFVDHPEDRDRRPAAESAASVRNGTETKGRRTKRHYALVGFVDFQQFFGDVAPPRDHYVAILRHWARHRGDSAAFRFTDVETHDTSLTYDELWREVRGLAGYLQGKCRIRPGDRVLLLYPPGLDFIVGFFACHAAGAIAVPAFPPRSNRKASRIRSIVVDADAKWALTTRVVAERLTGQTWHEDLVGVQVLGTDCPSCRDIDRYREPVIDGDTLGVLQYTSGSTGSPKGVMLTQRNLVANAELIWHAFEPSPETIGLSWLPTYHDMGLVGGILMPLFVGCTNVLMSPMTFLQRPVRWLRAITKYGVTVTGGPNFSYQLCVDKIAQSEMEGLDLSTVAIAFNGAEPIRANTLEAFRQKFEPYGFRASASLPCYGMAETTLIVTGGPSETRPVLQSFDRFELDKKHVVPREDNDPSARKLVGCGAVLPNETVLIVDPETRKVLADDQIGEIWVDSPSVGAGYYQRKEATERTFKAMTDDDRGPFLRTGDLGFLYEGQLYVSGRLKDMIIVRGVNRYPQDVEETVERSSPIVQAGAVAAFAMEYDGREQLAIVAEAARVRDVDWDAQIQAIRRAVTDEHDLPPDAVYLVRNSSVPKTSSGKIQRHACLHAVRDNELKLIAKWVRWEEVAGTAALGEAMPMMQAAAAGGRGETVNEADVNPLVVAAIQYHVRTVAGERAKSLRLDTNIVLDLGLDSLERLEIARNLERTFGGRFPEQVLDEIETIGQTALAVQRYLPPGADARAEAMLTGTADAAHQTITVSADARPVAEEPAVEPEDRVEQFAEYRRLKATMEQMQMTGVPNPYFTVHESIVADTTVVNGKELISFASYNYLGMSGHPDVSKAAADAVQRYGTSVSASRLVSGEKPIHGQLERKIAEFIGVDNSILMVGGHATNETTIGHLVGEGDLILHDALAHNSIVQGALLSGARRRPFPHNDYAALDRTLAEIRSKYRRVLIIVEGVYSMDGDFCNVPEFIAVKKRHRAMLMVDEAHSFGTMGKHGRGMAEHYGIDARDVDIWMGTLSKSAASCGGYIAGSNALVELLRYTAPGFVFSVGMPPAQVAAALAAIETLEKEPERVDRLRQRSELFLQLCKDAGLDTGASAGTPVIPVITGNSMVALRLSNRLKGDGINVQPILYPAVDESAARLRFFLTSEHSEQQIRFAVERTSHHLAELGFATAASA</sequence>
<keyword evidence="3" id="KW-0276">Fatty acid metabolism</keyword>
<dbReference type="FunFam" id="3.40.50.12780:FF:000013">
    <property type="entry name" value="Long-chain-fatty-acid--AMP ligase FadD32"/>
    <property type="match status" value="1"/>
</dbReference>
<gene>
    <name evidence="7" type="ORF">Mal15_24740</name>
</gene>
<dbReference type="KEGG" id="smam:Mal15_24740"/>
<dbReference type="Pfam" id="PF00550">
    <property type="entry name" value="PP-binding"/>
    <property type="match status" value="1"/>
</dbReference>
<dbReference type="InterPro" id="IPR045851">
    <property type="entry name" value="AMP-bd_C_sf"/>
</dbReference>
<dbReference type="RefSeq" id="WP_147867950.1">
    <property type="nucleotide sequence ID" value="NZ_CP036264.1"/>
</dbReference>
<dbReference type="SUPFAM" id="SSF56801">
    <property type="entry name" value="Acetyl-CoA synthetase-like"/>
    <property type="match status" value="1"/>
</dbReference>
<dbReference type="CDD" id="cd05931">
    <property type="entry name" value="FAAL"/>
    <property type="match status" value="1"/>
</dbReference>
<keyword evidence="8" id="KW-1185">Reference proteome</keyword>
<dbReference type="PROSITE" id="PS50075">
    <property type="entry name" value="CARRIER"/>
    <property type="match status" value="1"/>
</dbReference>
<dbReference type="InterPro" id="IPR042099">
    <property type="entry name" value="ANL_N_sf"/>
</dbReference>
<accession>A0A5B9MB75</accession>
<evidence type="ECO:0000259" key="6">
    <source>
        <dbReference type="PROSITE" id="PS50075"/>
    </source>
</evidence>
<dbReference type="Gene3D" id="1.10.1200.10">
    <property type="entry name" value="ACP-like"/>
    <property type="match status" value="1"/>
</dbReference>
<dbReference type="InterPro" id="IPR020845">
    <property type="entry name" value="AMP-binding_CS"/>
</dbReference>
<dbReference type="GO" id="GO:0016874">
    <property type="term" value="F:ligase activity"/>
    <property type="evidence" value="ECO:0007669"/>
    <property type="project" value="UniProtKB-KW"/>
</dbReference>
<feature type="domain" description="Carrier" evidence="6">
    <location>
        <begin position="662"/>
        <end position="740"/>
    </location>
</feature>
<dbReference type="InterPro" id="IPR040097">
    <property type="entry name" value="FAAL/FAAC"/>
</dbReference>
<dbReference type="EC" id="6.2.1.-" evidence="7"/>
<dbReference type="Gene3D" id="3.40.640.10">
    <property type="entry name" value="Type I PLP-dependent aspartate aminotransferase-like (Major domain)"/>
    <property type="match status" value="1"/>
</dbReference>
<keyword evidence="2 7" id="KW-0436">Ligase</keyword>
<comment type="similarity">
    <text evidence="1">Belongs to the ATP-dependent AMP-binding enzyme family.</text>
</comment>
<dbReference type="GO" id="GO:0071766">
    <property type="term" value="P:Actinobacterium-type cell wall biogenesis"/>
    <property type="evidence" value="ECO:0007669"/>
    <property type="project" value="UniProtKB-ARBA"/>
</dbReference>
<dbReference type="Pfam" id="PF23024">
    <property type="entry name" value="AMP-dom_DIP2-like"/>
    <property type="match status" value="1"/>
</dbReference>
<dbReference type="InterPro" id="IPR015421">
    <property type="entry name" value="PyrdxlP-dep_Trfase_major"/>
</dbReference>
<evidence type="ECO:0000256" key="1">
    <source>
        <dbReference type="ARBA" id="ARBA00006432"/>
    </source>
</evidence>
<dbReference type="Proteomes" id="UP000321353">
    <property type="component" value="Chromosome"/>
</dbReference>
<evidence type="ECO:0000256" key="4">
    <source>
        <dbReference type="ARBA" id="ARBA00023098"/>
    </source>
</evidence>
<protein>
    <submittedName>
        <fullName evidence="7">Long-chain-fatty-acid--AMP ligase FadD32</fullName>
        <ecNumber evidence="7">6.2.1.-</ecNumber>
    </submittedName>
</protein>
<dbReference type="SUPFAM" id="SSF53383">
    <property type="entry name" value="PLP-dependent transferases"/>
    <property type="match status" value="1"/>
</dbReference>
<dbReference type="EMBL" id="CP036264">
    <property type="protein sequence ID" value="QEF98422.1"/>
    <property type="molecule type" value="Genomic_DNA"/>
</dbReference>
<dbReference type="Gene3D" id="3.40.50.12780">
    <property type="entry name" value="N-terminal domain of ligase-like"/>
    <property type="match status" value="1"/>
</dbReference>
<dbReference type="InterPro" id="IPR009081">
    <property type="entry name" value="PP-bd_ACP"/>
</dbReference>
<dbReference type="PROSITE" id="PS00455">
    <property type="entry name" value="AMP_BINDING"/>
    <property type="match status" value="1"/>
</dbReference>
<dbReference type="Gene3D" id="3.30.300.30">
    <property type="match status" value="1"/>
</dbReference>
<evidence type="ECO:0000256" key="3">
    <source>
        <dbReference type="ARBA" id="ARBA00022832"/>
    </source>
</evidence>
<dbReference type="Pfam" id="PF00155">
    <property type="entry name" value="Aminotran_1_2"/>
    <property type="match status" value="1"/>
</dbReference>
<keyword evidence="4" id="KW-0443">Lipid metabolism</keyword>
<dbReference type="CDD" id="cd06454">
    <property type="entry name" value="KBL_like"/>
    <property type="match status" value="1"/>
</dbReference>
<organism evidence="7 8">
    <name type="scientific">Stieleria maiorica</name>
    <dbReference type="NCBI Taxonomy" id="2795974"/>
    <lineage>
        <taxon>Bacteria</taxon>
        <taxon>Pseudomonadati</taxon>
        <taxon>Planctomycetota</taxon>
        <taxon>Planctomycetia</taxon>
        <taxon>Pirellulales</taxon>
        <taxon>Pirellulaceae</taxon>
        <taxon>Stieleria</taxon>
    </lineage>
</organism>
<feature type="compositionally biased region" description="Basic and acidic residues" evidence="5">
    <location>
        <begin position="10"/>
        <end position="22"/>
    </location>
</feature>
<dbReference type="InterPro" id="IPR025110">
    <property type="entry name" value="AMP-bd_C"/>
</dbReference>
<evidence type="ECO:0000256" key="5">
    <source>
        <dbReference type="SAM" id="MobiDB-lite"/>
    </source>
</evidence>
<dbReference type="InterPro" id="IPR036736">
    <property type="entry name" value="ACP-like_sf"/>
</dbReference>
<dbReference type="InterPro" id="IPR000873">
    <property type="entry name" value="AMP-dep_synth/lig_dom"/>
</dbReference>
<dbReference type="PANTHER" id="PTHR22754:SF32">
    <property type="entry name" value="DISCO-INTERACTING PROTEIN 2"/>
    <property type="match status" value="1"/>
</dbReference>
<evidence type="ECO:0000256" key="2">
    <source>
        <dbReference type="ARBA" id="ARBA00022598"/>
    </source>
</evidence>
<dbReference type="SUPFAM" id="SSF47336">
    <property type="entry name" value="ACP-like"/>
    <property type="match status" value="1"/>
</dbReference>
<dbReference type="PANTHER" id="PTHR22754">
    <property type="entry name" value="DISCO-INTERACTING PROTEIN 2 DIP2 -RELATED"/>
    <property type="match status" value="1"/>
</dbReference>
<name>A0A5B9MB75_9BACT</name>
<dbReference type="Gene3D" id="3.90.1150.10">
    <property type="entry name" value="Aspartate Aminotransferase, domain 1"/>
    <property type="match status" value="1"/>
</dbReference>
<evidence type="ECO:0000313" key="7">
    <source>
        <dbReference type="EMBL" id="QEF98422.1"/>
    </source>
</evidence>
<dbReference type="GO" id="GO:0006633">
    <property type="term" value="P:fatty acid biosynthetic process"/>
    <property type="evidence" value="ECO:0007669"/>
    <property type="project" value="TreeGrafter"/>
</dbReference>
<dbReference type="GO" id="GO:0030170">
    <property type="term" value="F:pyridoxal phosphate binding"/>
    <property type="evidence" value="ECO:0007669"/>
    <property type="project" value="InterPro"/>
</dbReference>
<reference evidence="7 8" key="1">
    <citation type="submission" date="2019-02" db="EMBL/GenBank/DDBJ databases">
        <title>Planctomycetal bacteria perform biofilm scaping via a novel small molecule.</title>
        <authorList>
            <person name="Jeske O."/>
            <person name="Boedeker C."/>
            <person name="Wiegand S."/>
            <person name="Breitling P."/>
            <person name="Kallscheuer N."/>
            <person name="Jogler M."/>
            <person name="Rohde M."/>
            <person name="Petersen J."/>
            <person name="Medema M.H."/>
            <person name="Surup F."/>
            <person name="Jogler C."/>
        </authorList>
    </citation>
    <scope>NUCLEOTIDE SEQUENCE [LARGE SCALE GENOMIC DNA]</scope>
    <source>
        <strain evidence="7 8">Mal15</strain>
    </source>
</reference>
<dbReference type="AlphaFoldDB" id="A0A5B9MB75"/>
<dbReference type="GO" id="GO:0005886">
    <property type="term" value="C:plasma membrane"/>
    <property type="evidence" value="ECO:0007669"/>
    <property type="project" value="TreeGrafter"/>
</dbReference>
<dbReference type="InterPro" id="IPR015422">
    <property type="entry name" value="PyrdxlP-dep_Trfase_small"/>
</dbReference>
<dbReference type="InterPro" id="IPR015424">
    <property type="entry name" value="PyrdxlP-dep_Trfase"/>
</dbReference>
<dbReference type="InterPro" id="IPR004839">
    <property type="entry name" value="Aminotransferase_I/II_large"/>
</dbReference>